<reference evidence="3 4" key="1">
    <citation type="submission" date="2016-05" db="EMBL/GenBank/DDBJ databases">
        <title>Complete genome sequence of two 2,5-diketo-D-glunonic acid producing strain Tatumella citrea.</title>
        <authorList>
            <person name="Duan C."/>
            <person name="Yang J."/>
            <person name="Yang S."/>
        </authorList>
    </citation>
    <scope>NUCLEOTIDE SEQUENCE [LARGE SCALE GENOMIC DNA]</scope>
    <source>
        <strain evidence="2 3">ATCC 39140</strain>
        <strain evidence="1 4">DSM 13699</strain>
    </source>
</reference>
<dbReference type="KEGG" id="tci:A7K98_07210"/>
<protein>
    <recommendedName>
        <fullName evidence="5">Sorbitol dehydrogenase</fullName>
    </recommendedName>
</protein>
<keyword evidence="3" id="KW-1185">Reference proteome</keyword>
<dbReference type="Proteomes" id="UP000195814">
    <property type="component" value="Chromosome"/>
</dbReference>
<dbReference type="Pfam" id="PF12318">
    <property type="entry name" value="FAD-SLDH"/>
    <property type="match status" value="1"/>
</dbReference>
<evidence type="ECO:0000313" key="1">
    <source>
        <dbReference type="EMBL" id="ARU93583.1"/>
    </source>
</evidence>
<accession>A0A1Y0L6E5</accession>
<dbReference type="Proteomes" id="UP000195729">
    <property type="component" value="Chromosome"/>
</dbReference>
<organism evidence="1 4">
    <name type="scientific">Tatumella citrea</name>
    <name type="common">Pantoea citrea</name>
    <dbReference type="NCBI Taxonomy" id="53336"/>
    <lineage>
        <taxon>Bacteria</taxon>
        <taxon>Pseudomonadati</taxon>
        <taxon>Pseudomonadota</taxon>
        <taxon>Gammaproteobacteria</taxon>
        <taxon>Enterobacterales</taxon>
        <taxon>Erwiniaceae</taxon>
        <taxon>Tatumella</taxon>
    </lineage>
</organism>
<gene>
    <name evidence="1" type="ORF">A7K98_07210</name>
    <name evidence="2" type="ORF">A7K99_07210</name>
</gene>
<proteinExistence type="predicted"/>
<dbReference type="InterPro" id="IPR024651">
    <property type="entry name" value="FAD-SLDH_ssu"/>
</dbReference>
<dbReference type="RefSeq" id="WP_087487943.1">
    <property type="nucleotide sequence ID" value="NZ_CP015579.1"/>
</dbReference>
<name>A0A1Y0L6E5_TATCI</name>
<dbReference type="EMBL" id="CP015581">
    <property type="protein sequence ID" value="ARU97621.1"/>
    <property type="molecule type" value="Genomic_DNA"/>
</dbReference>
<dbReference type="AlphaFoldDB" id="A0A1Y0L6E5"/>
<evidence type="ECO:0008006" key="5">
    <source>
        <dbReference type="Google" id="ProtNLM"/>
    </source>
</evidence>
<sequence>MKLTDTISTDRRKLIKSLSLLTVFSVSGLRLVTCPAFAGGLPASADFHEFSTFVIGRPVDPVLSGRYFAALQAADGHFIQQLNQAMVASVPFRSQGIDTMLASLPHDSDIFNTLKKITSAWYLGIVGEGAGATLIAFHDALMFQPTREYVFVPGYGGGPDSWVSLKHPDLLSEDTEQEQKNG</sequence>
<dbReference type="OrthoDB" id="8635030at2"/>
<dbReference type="EMBL" id="CP015579">
    <property type="protein sequence ID" value="ARU93583.1"/>
    <property type="molecule type" value="Genomic_DNA"/>
</dbReference>
<evidence type="ECO:0000313" key="2">
    <source>
        <dbReference type="EMBL" id="ARU97621.1"/>
    </source>
</evidence>
<evidence type="ECO:0000313" key="4">
    <source>
        <dbReference type="Proteomes" id="UP000195814"/>
    </source>
</evidence>
<evidence type="ECO:0000313" key="3">
    <source>
        <dbReference type="Proteomes" id="UP000195729"/>
    </source>
</evidence>